<evidence type="ECO:0000256" key="4">
    <source>
        <dbReference type="ARBA" id="ARBA00022824"/>
    </source>
</evidence>
<dbReference type="SUPFAM" id="SSF53474">
    <property type="entry name" value="alpha/beta-Hydrolases"/>
    <property type="match status" value="1"/>
</dbReference>
<dbReference type="InterPro" id="IPR052374">
    <property type="entry name" value="SERAC1"/>
</dbReference>
<accession>A0A5J5EXG3</accession>
<protein>
    <submittedName>
        <fullName evidence="8">Uncharacterized protein</fullName>
    </submittedName>
</protein>
<dbReference type="PROSITE" id="PS50297">
    <property type="entry name" value="ANK_REP_REGION"/>
    <property type="match status" value="2"/>
</dbReference>
<dbReference type="Proteomes" id="UP000326924">
    <property type="component" value="Unassembled WGS sequence"/>
</dbReference>
<dbReference type="Gene3D" id="1.25.40.20">
    <property type="entry name" value="Ankyrin repeat-containing domain"/>
    <property type="match status" value="1"/>
</dbReference>
<gene>
    <name evidence="8" type="ORF">FN846DRAFT_950264</name>
</gene>
<dbReference type="InterPro" id="IPR029058">
    <property type="entry name" value="AB_hydrolase_fold"/>
</dbReference>
<dbReference type="InterPro" id="IPR036770">
    <property type="entry name" value="Ankyrin_rpt-contain_sf"/>
</dbReference>
<keyword evidence="4" id="KW-0256">Endoplasmic reticulum</keyword>
<dbReference type="SMART" id="SM00248">
    <property type="entry name" value="ANK"/>
    <property type="match status" value="4"/>
</dbReference>
<evidence type="ECO:0000313" key="8">
    <source>
        <dbReference type="EMBL" id="KAA8905689.1"/>
    </source>
</evidence>
<evidence type="ECO:0000256" key="2">
    <source>
        <dbReference type="ARBA" id="ARBA00004240"/>
    </source>
</evidence>
<sequence length="540" mass="59817">MSKTPLVFRIQNVPSGVTSDGVRAAIRQKMAPAEMALTVKVTLSPSCRDDGSQTGLLEFSPNPPNFLNSVASDALGVEEYQLEMDDGDINIDRNFYGLTALYPNPDGLVIADIVAVTDGHAYGSWRGRGNLRRMWLRDFLGPEFPYCRTMIYGYDSKLQSHGVEDITDYKRSFLEELRKARSSPEQRHRPLIFIAHSFGAMLVCQLLVKARGADPETEPVLHALFRATRATLFFGAPHRGLILDDVLSMLQSQPQAMPRAKLVEQIQKQSDFLVDQLEMFVDLAEAANLQVVSFYETRQTRRLQQQPDGTYKRTGDFFTTLDKSSALLNIAREKKFPVAADHSTMVKFDHKSVPTYTTILEILRGIMPPIPPNPAVQNQGMLNESLLTAASIGDTAAVARLLLSGAETSALDRDEQTPLHLAALGGHVDVARLLLDAGAIIDWRTRQGRTPLYFAARAGKLGMVELLVERGADINANRRSWTPLITAARNSRPHVVYYLVKEGADPHLAAFGMTPKKAAELAGCDEIVRFLSKQRIISKS</sequence>
<evidence type="ECO:0000256" key="1">
    <source>
        <dbReference type="ARBA" id="ARBA00004173"/>
    </source>
</evidence>
<evidence type="ECO:0000256" key="6">
    <source>
        <dbReference type="ARBA" id="ARBA00023136"/>
    </source>
</evidence>
<evidence type="ECO:0000313" key="9">
    <source>
        <dbReference type="Proteomes" id="UP000326924"/>
    </source>
</evidence>
<feature type="repeat" description="ANK" evidence="7">
    <location>
        <begin position="447"/>
        <end position="479"/>
    </location>
</feature>
<keyword evidence="5" id="KW-0496">Mitochondrion</keyword>
<reference evidence="8 9" key="1">
    <citation type="submission" date="2019-09" db="EMBL/GenBank/DDBJ databases">
        <title>Draft genome of the ectomycorrhizal ascomycete Sphaerosporella brunnea.</title>
        <authorList>
            <consortium name="DOE Joint Genome Institute"/>
            <person name="Benucci G.M."/>
            <person name="Marozzi G."/>
            <person name="Antonielli L."/>
            <person name="Sanchez S."/>
            <person name="Marco P."/>
            <person name="Wang X."/>
            <person name="Falini L.B."/>
            <person name="Barry K."/>
            <person name="Haridas S."/>
            <person name="Lipzen A."/>
            <person name="Labutti K."/>
            <person name="Grigoriev I.V."/>
            <person name="Murat C."/>
            <person name="Martin F."/>
            <person name="Albertini E."/>
            <person name="Donnini D."/>
            <person name="Bonito G."/>
        </authorList>
    </citation>
    <scope>NUCLEOTIDE SEQUENCE [LARGE SCALE GENOMIC DNA]</scope>
    <source>
        <strain evidence="8 9">Sb_GMNB300</strain>
    </source>
</reference>
<dbReference type="GO" id="GO:0005739">
    <property type="term" value="C:mitochondrion"/>
    <property type="evidence" value="ECO:0007669"/>
    <property type="project" value="UniProtKB-SubCell"/>
</dbReference>
<dbReference type="GO" id="GO:0016020">
    <property type="term" value="C:membrane"/>
    <property type="evidence" value="ECO:0007669"/>
    <property type="project" value="UniProtKB-SubCell"/>
</dbReference>
<dbReference type="AlphaFoldDB" id="A0A5J5EXG3"/>
<dbReference type="PRINTS" id="PR01415">
    <property type="entry name" value="ANKYRIN"/>
</dbReference>
<dbReference type="SUPFAM" id="SSF48403">
    <property type="entry name" value="Ankyrin repeat"/>
    <property type="match status" value="1"/>
</dbReference>
<dbReference type="Pfam" id="PF12796">
    <property type="entry name" value="Ank_2"/>
    <property type="match status" value="1"/>
</dbReference>
<dbReference type="PANTHER" id="PTHR48182">
    <property type="entry name" value="PROTEIN SERAC1"/>
    <property type="match status" value="1"/>
</dbReference>
<keyword evidence="7" id="KW-0040">ANK repeat</keyword>
<comment type="subcellular location">
    <subcellularLocation>
        <location evidence="2">Endoplasmic reticulum</location>
    </subcellularLocation>
    <subcellularLocation>
        <location evidence="3">Membrane</location>
    </subcellularLocation>
    <subcellularLocation>
        <location evidence="1">Mitochondrion</location>
    </subcellularLocation>
</comment>
<evidence type="ECO:0000256" key="7">
    <source>
        <dbReference type="PROSITE-ProRule" id="PRU00023"/>
    </source>
</evidence>
<dbReference type="PROSITE" id="PS50088">
    <property type="entry name" value="ANK_REPEAT"/>
    <property type="match status" value="2"/>
</dbReference>
<dbReference type="OrthoDB" id="1658288at2759"/>
<keyword evidence="6" id="KW-0472">Membrane</keyword>
<dbReference type="GO" id="GO:0005783">
    <property type="term" value="C:endoplasmic reticulum"/>
    <property type="evidence" value="ECO:0007669"/>
    <property type="project" value="UniProtKB-SubCell"/>
</dbReference>
<dbReference type="Pfam" id="PF00023">
    <property type="entry name" value="Ank"/>
    <property type="match status" value="1"/>
</dbReference>
<comment type="caution">
    <text evidence="8">The sequence shown here is derived from an EMBL/GenBank/DDBJ whole genome shotgun (WGS) entry which is preliminary data.</text>
</comment>
<name>A0A5J5EXG3_9PEZI</name>
<organism evidence="8 9">
    <name type="scientific">Sphaerosporella brunnea</name>
    <dbReference type="NCBI Taxonomy" id="1250544"/>
    <lineage>
        <taxon>Eukaryota</taxon>
        <taxon>Fungi</taxon>
        <taxon>Dikarya</taxon>
        <taxon>Ascomycota</taxon>
        <taxon>Pezizomycotina</taxon>
        <taxon>Pezizomycetes</taxon>
        <taxon>Pezizales</taxon>
        <taxon>Pyronemataceae</taxon>
        <taxon>Sphaerosporella</taxon>
    </lineage>
</organism>
<dbReference type="InParanoid" id="A0A5J5EXG3"/>
<keyword evidence="9" id="KW-1185">Reference proteome</keyword>
<dbReference type="PANTHER" id="PTHR48182:SF2">
    <property type="entry name" value="PROTEIN SERAC1"/>
    <property type="match status" value="1"/>
</dbReference>
<feature type="repeat" description="ANK" evidence="7">
    <location>
        <begin position="414"/>
        <end position="446"/>
    </location>
</feature>
<dbReference type="InterPro" id="IPR002110">
    <property type="entry name" value="Ankyrin_rpt"/>
</dbReference>
<proteinExistence type="predicted"/>
<evidence type="ECO:0000256" key="5">
    <source>
        <dbReference type="ARBA" id="ARBA00023128"/>
    </source>
</evidence>
<dbReference type="EMBL" id="VXIS01000097">
    <property type="protein sequence ID" value="KAA8905689.1"/>
    <property type="molecule type" value="Genomic_DNA"/>
</dbReference>
<evidence type="ECO:0000256" key="3">
    <source>
        <dbReference type="ARBA" id="ARBA00004370"/>
    </source>
</evidence>